<dbReference type="AlphaFoldDB" id="A0A376G0M4"/>
<evidence type="ECO:0000313" key="3">
    <source>
        <dbReference type="Proteomes" id="UP000254737"/>
    </source>
</evidence>
<protein>
    <submittedName>
        <fullName evidence="2">Uncharacterized protein</fullName>
    </submittedName>
</protein>
<sequence>MQKSVDTPQAKNVTKIEKSTKSVTLEEKQKAKEQINLLLDSNPSPDKRISNLKILNKLGEKVDFLRRKNEEFSLFVASMESTANKITIQNSQGFDFSLNNSETLSKVIEVIEKDLDQVTKKAEAEFLNFNI</sequence>
<evidence type="ECO:0000313" key="2">
    <source>
        <dbReference type="EMBL" id="STD53093.1"/>
    </source>
</evidence>
<proteinExistence type="predicted"/>
<reference evidence="2 3" key="1">
    <citation type="submission" date="2018-06" db="EMBL/GenBank/DDBJ databases">
        <authorList>
            <consortium name="Pathogen Informatics"/>
            <person name="Doyle S."/>
        </authorList>
    </citation>
    <scope>NUCLEOTIDE SEQUENCE [LARGE SCALE GENOMIC DNA]</scope>
    <source>
        <strain evidence="2 3">NCTC13456</strain>
    </source>
</reference>
<feature type="compositionally biased region" description="Polar residues" evidence="1">
    <location>
        <begin position="1"/>
        <end position="12"/>
    </location>
</feature>
<feature type="region of interest" description="Disordered" evidence="1">
    <location>
        <begin position="1"/>
        <end position="25"/>
    </location>
</feature>
<evidence type="ECO:0000256" key="1">
    <source>
        <dbReference type="SAM" id="MobiDB-lite"/>
    </source>
</evidence>
<dbReference type="EMBL" id="UFXS01000001">
    <property type="protein sequence ID" value="STD53093.1"/>
    <property type="molecule type" value="Genomic_DNA"/>
</dbReference>
<feature type="compositionally biased region" description="Basic and acidic residues" evidence="1">
    <location>
        <begin position="14"/>
        <end position="25"/>
    </location>
</feature>
<dbReference type="Proteomes" id="UP000254737">
    <property type="component" value="Unassembled WGS sequence"/>
</dbReference>
<name>A0A376G0M4_9FLAO</name>
<accession>A0A376G0M4</accession>
<organism evidence="2 3">
    <name type="scientific">Empedobacter falsenii</name>
    <dbReference type="NCBI Taxonomy" id="343874"/>
    <lineage>
        <taxon>Bacteria</taxon>
        <taxon>Pseudomonadati</taxon>
        <taxon>Bacteroidota</taxon>
        <taxon>Flavobacteriia</taxon>
        <taxon>Flavobacteriales</taxon>
        <taxon>Weeksellaceae</taxon>
        <taxon>Empedobacter</taxon>
    </lineage>
</organism>
<gene>
    <name evidence="2" type="ORF">NCTC13456_00310</name>
</gene>